<keyword evidence="3 8" id="KW-0349">Heme</keyword>
<evidence type="ECO:0000256" key="4">
    <source>
        <dbReference type="ARBA" id="ARBA00022723"/>
    </source>
</evidence>
<dbReference type="InterPro" id="IPR017972">
    <property type="entry name" value="Cyt_P450_CS"/>
</dbReference>
<proteinExistence type="inferred from homology"/>
<dbReference type="Gene3D" id="1.10.630.10">
    <property type="entry name" value="Cytochrome P450"/>
    <property type="match status" value="1"/>
</dbReference>
<gene>
    <name evidence="9" type="ORF">IDF66_21800</name>
</gene>
<evidence type="ECO:0000256" key="5">
    <source>
        <dbReference type="ARBA" id="ARBA00023002"/>
    </source>
</evidence>
<accession>A0ABR7WHI5</accession>
<dbReference type="PRINTS" id="PR00465">
    <property type="entry name" value="EP450IV"/>
</dbReference>
<keyword evidence="5 8" id="KW-0560">Oxidoreductase</keyword>
<dbReference type="Pfam" id="PF00067">
    <property type="entry name" value="p450"/>
    <property type="match status" value="1"/>
</dbReference>
<dbReference type="InterPro" id="IPR036396">
    <property type="entry name" value="Cyt_P450_sf"/>
</dbReference>
<dbReference type="InterPro" id="IPR001128">
    <property type="entry name" value="Cyt_P450"/>
</dbReference>
<keyword evidence="4 8" id="KW-0479">Metal-binding</keyword>
<dbReference type="InterPro" id="IPR002403">
    <property type="entry name" value="Cyt_P450_E_grp-IV"/>
</dbReference>
<comment type="caution">
    <text evidence="9">The sequence shown here is derived from an EMBL/GenBank/DDBJ whole genome shotgun (WGS) entry which is preliminary data.</text>
</comment>
<evidence type="ECO:0000256" key="6">
    <source>
        <dbReference type="ARBA" id="ARBA00023004"/>
    </source>
</evidence>
<dbReference type="Proteomes" id="UP000602395">
    <property type="component" value="Unassembled WGS sequence"/>
</dbReference>
<dbReference type="CDD" id="cd11045">
    <property type="entry name" value="CYP136-like"/>
    <property type="match status" value="1"/>
</dbReference>
<comment type="similarity">
    <text evidence="2 8">Belongs to the cytochrome P450 family.</text>
</comment>
<dbReference type="SUPFAM" id="SSF48264">
    <property type="entry name" value="Cytochrome P450"/>
    <property type="match status" value="1"/>
</dbReference>
<evidence type="ECO:0000256" key="7">
    <source>
        <dbReference type="ARBA" id="ARBA00023033"/>
    </source>
</evidence>
<evidence type="ECO:0000256" key="2">
    <source>
        <dbReference type="ARBA" id="ARBA00010617"/>
    </source>
</evidence>
<keyword evidence="6 8" id="KW-0408">Iron</keyword>
<evidence type="ECO:0000313" key="10">
    <source>
        <dbReference type="Proteomes" id="UP000602395"/>
    </source>
</evidence>
<evidence type="ECO:0000256" key="3">
    <source>
        <dbReference type="ARBA" id="ARBA00022617"/>
    </source>
</evidence>
<evidence type="ECO:0000313" key="9">
    <source>
        <dbReference type="EMBL" id="MBD1322222.1"/>
    </source>
</evidence>
<protein>
    <submittedName>
        <fullName evidence="9">Cytochrome P450</fullName>
    </submittedName>
</protein>
<organism evidence="9 10">
    <name type="scientific">Gordonia hankookensis</name>
    <dbReference type="NCBI Taxonomy" id="589403"/>
    <lineage>
        <taxon>Bacteria</taxon>
        <taxon>Bacillati</taxon>
        <taxon>Actinomycetota</taxon>
        <taxon>Actinomycetes</taxon>
        <taxon>Mycobacteriales</taxon>
        <taxon>Gordoniaceae</taxon>
        <taxon>Gordonia</taxon>
    </lineage>
</organism>
<evidence type="ECO:0000256" key="1">
    <source>
        <dbReference type="ARBA" id="ARBA00001971"/>
    </source>
</evidence>
<dbReference type="PANTHER" id="PTHR24286">
    <property type="entry name" value="CYTOCHROME P450 26"/>
    <property type="match status" value="1"/>
</dbReference>
<sequence>MQESVPRVHGQPIVRVDVDQTREWTSVQSVKKRFQAGLGTLSKAYPSTPRALAEPPAGSDLKPVMGDAGMPFLGNTLEALADPLGSAMARYDRFGPVSWSGSLNMNIVTLVGPEAIECAWMNRQKAFSSEDGWEPMIGPFFRRGIMLMDFDEHMHHRRILQQAFTRPRLNGYLDIMTPHIEKTLSNWQVGTAFPMYSRTKDLTLSLATEVFVGASLTEVEAHRLESAFEAAVRGGQALVRADVRDWTWARGLRGREDLQHYFRSEIAARRAGDGDDLFSVLCHSEDEDGNTFSDEDVVNHMIFVMMAAHDTSTIALSMLTYFLGRYPQWQDRLREESLALGKSTLDYDDIDSLPSLDLAFKETLRINAPVGMLFRKTIADTDILGHYVPKDTLVAIHPWASMLREEWWPNPTHWDPDRFAPDRREDKVHRFAWAPFGGGAHKCIGLYFGGMEVKSIMHQMLQRFEWSVPADYRLDLTYGTGPTPADGLPIDMRRRVSR</sequence>
<evidence type="ECO:0000256" key="8">
    <source>
        <dbReference type="RuleBase" id="RU000461"/>
    </source>
</evidence>
<reference evidence="9 10" key="1">
    <citation type="submission" date="2020-09" db="EMBL/GenBank/DDBJ databases">
        <title>Novel species in genus Gordonia.</title>
        <authorList>
            <person name="Zhang G."/>
        </authorList>
    </citation>
    <scope>NUCLEOTIDE SEQUENCE [LARGE SCALE GENOMIC DNA]</scope>
    <source>
        <strain evidence="9 10">ON-33</strain>
    </source>
</reference>
<name>A0ABR7WHI5_9ACTN</name>
<dbReference type="PANTHER" id="PTHR24286:SF24">
    <property type="entry name" value="LANOSTEROL 14-ALPHA DEMETHYLASE"/>
    <property type="match status" value="1"/>
</dbReference>
<dbReference type="EMBL" id="JACWMS010000005">
    <property type="protein sequence ID" value="MBD1322222.1"/>
    <property type="molecule type" value="Genomic_DNA"/>
</dbReference>
<keyword evidence="10" id="KW-1185">Reference proteome</keyword>
<comment type="cofactor">
    <cofactor evidence="1">
        <name>heme</name>
        <dbReference type="ChEBI" id="CHEBI:30413"/>
    </cofactor>
</comment>
<keyword evidence="7 8" id="KW-0503">Monooxygenase</keyword>
<dbReference type="PROSITE" id="PS00086">
    <property type="entry name" value="CYTOCHROME_P450"/>
    <property type="match status" value="1"/>
</dbReference>